<name>V8N1I5_OPHHA</name>
<sequence length="36" mass="4141">MGKKDPEQEVENFVTSNTLELGKDKWQCPLSGKKFK</sequence>
<feature type="non-terminal residue" evidence="2">
    <location>
        <position position="1"/>
    </location>
</feature>
<evidence type="ECO:0000313" key="2">
    <source>
        <dbReference type="EMBL" id="ETE55776.1"/>
    </source>
</evidence>
<dbReference type="InterPro" id="IPR007042">
    <property type="entry name" value="SERRATE/Ars2_C"/>
</dbReference>
<comment type="caution">
    <text evidence="2">The sequence shown here is derived from an EMBL/GenBank/DDBJ whole genome shotgun (WGS) entry which is preliminary data.</text>
</comment>
<dbReference type="OrthoDB" id="342064at2759"/>
<dbReference type="EMBL" id="AZIM01110062">
    <property type="protein sequence ID" value="ETE55776.1"/>
    <property type="molecule type" value="Genomic_DNA"/>
</dbReference>
<dbReference type="Proteomes" id="UP000018936">
    <property type="component" value="Unassembled WGS sequence"/>
</dbReference>
<feature type="non-terminal residue" evidence="2">
    <location>
        <position position="36"/>
    </location>
</feature>
<evidence type="ECO:0000313" key="3">
    <source>
        <dbReference type="Proteomes" id="UP000018936"/>
    </source>
</evidence>
<gene>
    <name evidence="2" type="ORF">L345_18516</name>
</gene>
<dbReference type="Pfam" id="PF04959">
    <property type="entry name" value="ARS2"/>
    <property type="match status" value="1"/>
</dbReference>
<accession>V8N1I5</accession>
<organism evidence="2 3">
    <name type="scientific">Ophiophagus hannah</name>
    <name type="common">King cobra</name>
    <name type="synonym">Naja hannah</name>
    <dbReference type="NCBI Taxonomy" id="8665"/>
    <lineage>
        <taxon>Eukaryota</taxon>
        <taxon>Metazoa</taxon>
        <taxon>Chordata</taxon>
        <taxon>Craniata</taxon>
        <taxon>Vertebrata</taxon>
        <taxon>Euteleostomi</taxon>
        <taxon>Lepidosauria</taxon>
        <taxon>Squamata</taxon>
        <taxon>Bifurcata</taxon>
        <taxon>Unidentata</taxon>
        <taxon>Episquamata</taxon>
        <taxon>Toxicofera</taxon>
        <taxon>Serpentes</taxon>
        <taxon>Colubroidea</taxon>
        <taxon>Elapidae</taxon>
        <taxon>Elapinae</taxon>
        <taxon>Ophiophagus</taxon>
    </lineage>
</organism>
<evidence type="ECO:0000259" key="1">
    <source>
        <dbReference type="Pfam" id="PF04959"/>
    </source>
</evidence>
<proteinExistence type="predicted"/>
<protein>
    <recommendedName>
        <fullName evidence="1">SERRATE/Ars2 C-terminal domain-containing protein</fullName>
    </recommendedName>
</protein>
<reference evidence="2 3" key="1">
    <citation type="journal article" date="2013" name="Proc. Natl. Acad. Sci. U.S.A.">
        <title>The king cobra genome reveals dynamic gene evolution and adaptation in the snake venom system.</title>
        <authorList>
            <person name="Vonk F.J."/>
            <person name="Casewell N.R."/>
            <person name="Henkel C.V."/>
            <person name="Heimberg A.M."/>
            <person name="Jansen H.J."/>
            <person name="McCleary R.J."/>
            <person name="Kerkkamp H.M."/>
            <person name="Vos R.A."/>
            <person name="Guerreiro I."/>
            <person name="Calvete J.J."/>
            <person name="Wuster W."/>
            <person name="Woods A.E."/>
            <person name="Logan J.M."/>
            <person name="Harrison R.A."/>
            <person name="Castoe T.A."/>
            <person name="de Koning A.P."/>
            <person name="Pollock D.D."/>
            <person name="Yandell M."/>
            <person name="Calderon D."/>
            <person name="Renjifo C."/>
            <person name="Currier R.B."/>
            <person name="Salgado D."/>
            <person name="Pla D."/>
            <person name="Sanz L."/>
            <person name="Hyder A.S."/>
            <person name="Ribeiro J.M."/>
            <person name="Arntzen J.W."/>
            <person name="van den Thillart G.E."/>
            <person name="Boetzer M."/>
            <person name="Pirovano W."/>
            <person name="Dirks R.P."/>
            <person name="Spaink H.P."/>
            <person name="Duboule D."/>
            <person name="McGlinn E."/>
            <person name="Kini R.M."/>
            <person name="Richardson M.K."/>
        </authorList>
    </citation>
    <scope>NUCLEOTIDE SEQUENCE</scope>
    <source>
        <tissue evidence="2">Blood</tissue>
    </source>
</reference>
<dbReference type="AlphaFoldDB" id="V8N1I5"/>
<feature type="domain" description="SERRATE/Ars2 C-terminal" evidence="1">
    <location>
        <begin position="1"/>
        <end position="36"/>
    </location>
</feature>
<keyword evidence="3" id="KW-1185">Reference proteome</keyword>